<gene>
    <name evidence="2" type="ORF">H4R34_002055</name>
</gene>
<keyword evidence="3" id="KW-1185">Reference proteome</keyword>
<organism evidence="2 3">
    <name type="scientific">Dimargaris verticillata</name>
    <dbReference type="NCBI Taxonomy" id="2761393"/>
    <lineage>
        <taxon>Eukaryota</taxon>
        <taxon>Fungi</taxon>
        <taxon>Fungi incertae sedis</taxon>
        <taxon>Zoopagomycota</taxon>
        <taxon>Kickxellomycotina</taxon>
        <taxon>Dimargaritomycetes</taxon>
        <taxon>Dimargaritales</taxon>
        <taxon>Dimargaritaceae</taxon>
        <taxon>Dimargaris</taxon>
    </lineage>
</organism>
<accession>A0A9W8EEF7</accession>
<feature type="chain" id="PRO_5040797543" description="Secreted protein" evidence="1">
    <location>
        <begin position="21"/>
        <end position="534"/>
    </location>
</feature>
<feature type="signal peptide" evidence="1">
    <location>
        <begin position="1"/>
        <end position="20"/>
    </location>
</feature>
<sequence length="534" mass="61095">MVRITLWFLATMAAVSLINARPMTGDDSEGTEVRHLKHLFTDIRKRLELPDIMWAPENIKVLPEGVKELPEGIKELLERVAVLPEDIRGLPERITECLYYLKGQPEDLDNLPDHVKQILEDIEELPEGDMKLLEGSEENSGTITVFPESIRSLLRDIKDLSEIEKRLLEDIGDLPRGVRMLLEDTERLPHLIGLRTLLDGAQLEFRAMARSVLKYIAAHHSGSKNERTDHERNYPDVYLKFPFPENDIPSLVSSWANANFGLDMIPTSNVNHGLVKLGRDSGIDQLFDVIDAFFDVLNSRHLLNNFMVIVMQVMREERSSQAQLVPGRVQPEEFPVFLHWFWLVYIGGGNAQQLRYFLHNLLTFTVIPHILGEVLASGKHIMALDLVERINELPGFKKFVAACQTNAPNYFEFIAMYATEQQLHGLETLMSDRRIVKYANIPLLYHCFETDNAESPWAPAEGRFRPQLPADVEWSDADNSQCQPLREKYTRGFKFTFPHPIPHQTTPLMRAFSIIDEDTSDIFVPTVPVEPIDL</sequence>
<comment type="caution">
    <text evidence="2">The sequence shown here is derived from an EMBL/GenBank/DDBJ whole genome shotgun (WGS) entry which is preliminary data.</text>
</comment>
<name>A0A9W8EEF7_9FUNG</name>
<evidence type="ECO:0000313" key="2">
    <source>
        <dbReference type="EMBL" id="KAJ1981503.1"/>
    </source>
</evidence>
<dbReference type="AlphaFoldDB" id="A0A9W8EEF7"/>
<protein>
    <recommendedName>
        <fullName evidence="4">Secreted protein</fullName>
    </recommendedName>
</protein>
<dbReference type="OrthoDB" id="10072421at2759"/>
<reference evidence="2" key="1">
    <citation type="submission" date="2022-07" db="EMBL/GenBank/DDBJ databases">
        <title>Phylogenomic reconstructions and comparative analyses of Kickxellomycotina fungi.</title>
        <authorList>
            <person name="Reynolds N.K."/>
            <person name="Stajich J.E."/>
            <person name="Barry K."/>
            <person name="Grigoriev I.V."/>
            <person name="Crous P."/>
            <person name="Smith M.E."/>
        </authorList>
    </citation>
    <scope>NUCLEOTIDE SEQUENCE</scope>
    <source>
        <strain evidence="2">RSA 567</strain>
    </source>
</reference>
<evidence type="ECO:0000256" key="1">
    <source>
        <dbReference type="SAM" id="SignalP"/>
    </source>
</evidence>
<evidence type="ECO:0000313" key="3">
    <source>
        <dbReference type="Proteomes" id="UP001151582"/>
    </source>
</evidence>
<dbReference type="EMBL" id="JANBQB010000123">
    <property type="protein sequence ID" value="KAJ1981503.1"/>
    <property type="molecule type" value="Genomic_DNA"/>
</dbReference>
<dbReference type="Proteomes" id="UP001151582">
    <property type="component" value="Unassembled WGS sequence"/>
</dbReference>
<keyword evidence="1" id="KW-0732">Signal</keyword>
<proteinExistence type="predicted"/>
<evidence type="ECO:0008006" key="4">
    <source>
        <dbReference type="Google" id="ProtNLM"/>
    </source>
</evidence>